<dbReference type="PANTHER" id="PTHR31672">
    <property type="entry name" value="BNACNNG10540D PROTEIN"/>
    <property type="match status" value="1"/>
</dbReference>
<dbReference type="InterPro" id="IPR006527">
    <property type="entry name" value="F-box-assoc_dom_typ1"/>
</dbReference>
<proteinExistence type="predicted"/>
<keyword evidence="3" id="KW-1185">Reference proteome</keyword>
<feature type="domain" description="F-box" evidence="1">
    <location>
        <begin position="1"/>
        <end position="45"/>
    </location>
</feature>
<evidence type="ECO:0000259" key="1">
    <source>
        <dbReference type="PROSITE" id="PS50181"/>
    </source>
</evidence>
<dbReference type="Pfam" id="PF07734">
    <property type="entry name" value="FBA_1"/>
    <property type="match status" value="1"/>
</dbReference>
<evidence type="ECO:0000313" key="2">
    <source>
        <dbReference type="EMBL" id="KAK9949279.1"/>
    </source>
</evidence>
<dbReference type="PANTHER" id="PTHR31672:SF13">
    <property type="entry name" value="F-BOX PROTEIN CPR30-LIKE"/>
    <property type="match status" value="1"/>
</dbReference>
<dbReference type="Gene3D" id="1.20.1280.50">
    <property type="match status" value="1"/>
</dbReference>
<protein>
    <recommendedName>
        <fullName evidence="1">F-box domain-containing protein</fullName>
    </recommendedName>
</protein>
<comment type="caution">
    <text evidence="2">The sequence shown here is derived from an EMBL/GenBank/DDBJ whole genome shotgun (WGS) entry which is preliminary data.</text>
</comment>
<dbReference type="AlphaFoldDB" id="A0AAW1YKU9"/>
<dbReference type="InterPro" id="IPR050796">
    <property type="entry name" value="SCF_F-box_component"/>
</dbReference>
<reference evidence="2 3" key="1">
    <citation type="journal article" date="2023" name="G3 (Bethesda)">
        <title>A chromosome-length genome assembly and annotation of blackberry (Rubus argutus, cv. 'Hillquist').</title>
        <authorList>
            <person name="Bruna T."/>
            <person name="Aryal R."/>
            <person name="Dudchenko O."/>
            <person name="Sargent D.J."/>
            <person name="Mead D."/>
            <person name="Buti M."/>
            <person name="Cavallini A."/>
            <person name="Hytonen T."/>
            <person name="Andres J."/>
            <person name="Pham M."/>
            <person name="Weisz D."/>
            <person name="Mascagni F."/>
            <person name="Usai G."/>
            <person name="Natali L."/>
            <person name="Bassil N."/>
            <person name="Fernandez G.E."/>
            <person name="Lomsadze A."/>
            <person name="Armour M."/>
            <person name="Olukolu B."/>
            <person name="Poorten T."/>
            <person name="Britton C."/>
            <person name="Davik J."/>
            <person name="Ashrafi H."/>
            <person name="Aiden E.L."/>
            <person name="Borodovsky M."/>
            <person name="Worthington M."/>
        </authorList>
    </citation>
    <scope>NUCLEOTIDE SEQUENCE [LARGE SCALE GENOMIC DNA]</scope>
    <source>
        <strain evidence="2">PI 553951</strain>
    </source>
</reference>
<accession>A0AAW1YKU9</accession>
<dbReference type="NCBIfam" id="TIGR01640">
    <property type="entry name" value="F_box_assoc_1"/>
    <property type="match status" value="1"/>
</dbReference>
<dbReference type="SMART" id="SM00256">
    <property type="entry name" value="FBOX"/>
    <property type="match status" value="1"/>
</dbReference>
<dbReference type="Pfam" id="PF00646">
    <property type="entry name" value="F-box"/>
    <property type="match status" value="1"/>
</dbReference>
<dbReference type="SUPFAM" id="SSF81383">
    <property type="entry name" value="F-box domain"/>
    <property type="match status" value="1"/>
</dbReference>
<name>A0AAW1YKU9_RUBAR</name>
<dbReference type="PROSITE" id="PS50181">
    <property type="entry name" value="FBOX"/>
    <property type="match status" value="1"/>
</dbReference>
<evidence type="ECO:0000313" key="3">
    <source>
        <dbReference type="Proteomes" id="UP001457282"/>
    </source>
</evidence>
<organism evidence="2 3">
    <name type="scientific">Rubus argutus</name>
    <name type="common">Southern blackberry</name>
    <dbReference type="NCBI Taxonomy" id="59490"/>
    <lineage>
        <taxon>Eukaryota</taxon>
        <taxon>Viridiplantae</taxon>
        <taxon>Streptophyta</taxon>
        <taxon>Embryophyta</taxon>
        <taxon>Tracheophyta</taxon>
        <taxon>Spermatophyta</taxon>
        <taxon>Magnoliopsida</taxon>
        <taxon>eudicotyledons</taxon>
        <taxon>Gunneridae</taxon>
        <taxon>Pentapetalae</taxon>
        <taxon>rosids</taxon>
        <taxon>fabids</taxon>
        <taxon>Rosales</taxon>
        <taxon>Rosaceae</taxon>
        <taxon>Rosoideae</taxon>
        <taxon>Rosoideae incertae sedis</taxon>
        <taxon>Rubus</taxon>
    </lineage>
</organism>
<dbReference type="InterPro" id="IPR001810">
    <property type="entry name" value="F-box_dom"/>
</dbReference>
<dbReference type="EMBL" id="JBEDUW010000001">
    <property type="protein sequence ID" value="KAK9949279.1"/>
    <property type="molecule type" value="Genomic_DNA"/>
</dbReference>
<dbReference type="Proteomes" id="UP001457282">
    <property type="component" value="Unassembled WGS sequence"/>
</dbReference>
<dbReference type="CDD" id="cd22157">
    <property type="entry name" value="F-box_AtFBW1-like"/>
    <property type="match status" value="1"/>
</dbReference>
<sequence length="398" mass="45689">MAGEHLPEDIIVKILSNLPVKSLIRFRCVSKRWLSIVADPQFARLQFKVACEQQTLSRRFLFSSRATDQFESLDLELTSFEANSSIRKLDFPFPAHSYVSLLCSCNGLVCVGLDRGESFYIWNPSIGFIHRLPDPCFSSERRIWYYGFGYVSATDDYKLFVGVAADLVEVVQMFSLRARHWKKIDADPLYWNPVQRGVLLNETLHWLNWVARDYADLDSDGEDDGEPVLIAFDLAREEFWTNPVPFAAGEHKYRDAELGVSCDGCLHVICSPHRESLVSVEFWVMREYGKDDSWTKLYNLKSCNPPKQIRSLIPILVMQTCAIVMMRTDSGLEWVRIDHHEEKLGETSKVAATDSVPWIRYRMTGYEESLFWISDYLGVEETTVASNTRPHKAEIGEG</sequence>
<dbReference type="InterPro" id="IPR036047">
    <property type="entry name" value="F-box-like_dom_sf"/>
</dbReference>
<dbReference type="InterPro" id="IPR017451">
    <property type="entry name" value="F-box-assoc_interact_dom"/>
</dbReference>
<gene>
    <name evidence="2" type="ORF">M0R45_004812</name>
</gene>